<evidence type="ECO:0000313" key="4">
    <source>
        <dbReference type="Proteomes" id="UP000199598"/>
    </source>
</evidence>
<evidence type="ECO:0000313" key="3">
    <source>
        <dbReference type="EMBL" id="SFK98818.1"/>
    </source>
</evidence>
<dbReference type="InterPro" id="IPR010982">
    <property type="entry name" value="Lambda_DNA-bd_dom_sf"/>
</dbReference>
<organism evidence="3 4">
    <name type="scientific">Pseudovibrio ascidiaceicola</name>
    <dbReference type="NCBI Taxonomy" id="285279"/>
    <lineage>
        <taxon>Bacteria</taxon>
        <taxon>Pseudomonadati</taxon>
        <taxon>Pseudomonadota</taxon>
        <taxon>Alphaproteobacteria</taxon>
        <taxon>Hyphomicrobiales</taxon>
        <taxon>Stappiaceae</taxon>
        <taxon>Pseudovibrio</taxon>
    </lineage>
</organism>
<keyword evidence="3" id="KW-0238">DNA-binding</keyword>
<name>A0A1I4DYV8_9HYPH</name>
<evidence type="ECO:0000256" key="1">
    <source>
        <dbReference type="SAM" id="MobiDB-lite"/>
    </source>
</evidence>
<accession>A0A1I4DYV8</accession>
<feature type="region of interest" description="Disordered" evidence="1">
    <location>
        <begin position="85"/>
        <end position="104"/>
    </location>
</feature>
<dbReference type="Gene3D" id="1.10.260.40">
    <property type="entry name" value="lambda repressor-like DNA-binding domains"/>
    <property type="match status" value="1"/>
</dbReference>
<feature type="compositionally biased region" description="Low complexity" evidence="1">
    <location>
        <begin position="95"/>
        <end position="104"/>
    </location>
</feature>
<reference evidence="3 4" key="1">
    <citation type="submission" date="2016-10" db="EMBL/GenBank/DDBJ databases">
        <authorList>
            <person name="Varghese N."/>
            <person name="Submissions S."/>
        </authorList>
    </citation>
    <scope>NUCLEOTIDE SEQUENCE [LARGE SCALE GENOMIC DNA]</scope>
    <source>
        <strain evidence="3 4">DSM 16392</strain>
    </source>
</reference>
<dbReference type="PROSITE" id="PS50943">
    <property type="entry name" value="HTH_CROC1"/>
    <property type="match status" value="1"/>
</dbReference>
<feature type="domain" description="HTH cro/C1-type" evidence="2">
    <location>
        <begin position="28"/>
        <end position="70"/>
    </location>
</feature>
<protein>
    <submittedName>
        <fullName evidence="3">DNA-binding transcriptional regulator, XRE-family HTH domain</fullName>
    </submittedName>
</protein>
<keyword evidence="4" id="KW-1185">Reference proteome</keyword>
<dbReference type="GO" id="GO:0003677">
    <property type="term" value="F:DNA binding"/>
    <property type="evidence" value="ECO:0007669"/>
    <property type="project" value="UniProtKB-KW"/>
</dbReference>
<dbReference type="SUPFAM" id="SSF47413">
    <property type="entry name" value="lambda repressor-like DNA-binding domains"/>
    <property type="match status" value="1"/>
</dbReference>
<dbReference type="EMBL" id="FOSK01000013">
    <property type="protein sequence ID" value="SFK98818.1"/>
    <property type="molecule type" value="Genomic_DNA"/>
</dbReference>
<dbReference type="SMART" id="SM00530">
    <property type="entry name" value="HTH_XRE"/>
    <property type="match status" value="1"/>
</dbReference>
<dbReference type="CDD" id="cd00093">
    <property type="entry name" value="HTH_XRE"/>
    <property type="match status" value="1"/>
</dbReference>
<gene>
    <name evidence="3" type="ORF">SAMN04488518_11382</name>
</gene>
<evidence type="ECO:0000259" key="2">
    <source>
        <dbReference type="PROSITE" id="PS50943"/>
    </source>
</evidence>
<dbReference type="Proteomes" id="UP000199598">
    <property type="component" value="Unassembled WGS sequence"/>
</dbReference>
<dbReference type="RefSeq" id="WP_093522676.1">
    <property type="nucleotide sequence ID" value="NZ_FOSK01000013.1"/>
</dbReference>
<comment type="caution">
    <text evidence="3">The sequence shown here is derived from an EMBL/GenBank/DDBJ whole genome shotgun (WGS) entry which is preliminary data.</text>
</comment>
<sequence>MKEPEESSTKHVAERLKWLKEYYDLSTKELASSVGASYTQMANWENGTQRLSLKGALAINDTYGTSLDFLFIGRVEALPQKIAKAWTSRPRESSSNKSSDSPVE</sequence>
<dbReference type="InterPro" id="IPR001387">
    <property type="entry name" value="Cro/C1-type_HTH"/>
</dbReference>
<proteinExistence type="predicted"/>